<feature type="signal peptide" evidence="2">
    <location>
        <begin position="1"/>
        <end position="23"/>
    </location>
</feature>
<evidence type="ECO:0000313" key="5">
    <source>
        <dbReference type="Proteomes" id="UP000663881"/>
    </source>
</evidence>
<proteinExistence type="predicted"/>
<name>A0A819K7H5_9BILA</name>
<evidence type="ECO:0000256" key="2">
    <source>
        <dbReference type="SAM" id="SignalP"/>
    </source>
</evidence>
<gene>
    <name evidence="4" type="ORF">OKA104_LOCUS26604</name>
</gene>
<keyword evidence="2" id="KW-0732">Signal</keyword>
<keyword evidence="1" id="KW-0472">Membrane</keyword>
<dbReference type="Gene3D" id="3.90.228.10">
    <property type="match status" value="1"/>
</dbReference>
<evidence type="ECO:0000313" key="4">
    <source>
        <dbReference type="EMBL" id="CAF3944927.1"/>
    </source>
</evidence>
<accession>A0A819K7H5</accession>
<evidence type="ECO:0000259" key="3">
    <source>
        <dbReference type="Pfam" id="PF00644"/>
    </source>
</evidence>
<feature type="chain" id="PRO_5032972102" description="PARP catalytic domain-containing protein" evidence="2">
    <location>
        <begin position="24"/>
        <end position="542"/>
    </location>
</feature>
<organism evidence="4 5">
    <name type="scientific">Adineta steineri</name>
    <dbReference type="NCBI Taxonomy" id="433720"/>
    <lineage>
        <taxon>Eukaryota</taxon>
        <taxon>Metazoa</taxon>
        <taxon>Spiralia</taxon>
        <taxon>Gnathifera</taxon>
        <taxon>Rotifera</taxon>
        <taxon>Eurotatoria</taxon>
        <taxon>Bdelloidea</taxon>
        <taxon>Adinetida</taxon>
        <taxon>Adinetidae</taxon>
        <taxon>Adineta</taxon>
    </lineage>
</organism>
<dbReference type="EMBL" id="CAJOAY010002348">
    <property type="protein sequence ID" value="CAF3944927.1"/>
    <property type="molecule type" value="Genomic_DNA"/>
</dbReference>
<feature type="transmembrane region" description="Helical" evidence="1">
    <location>
        <begin position="171"/>
        <end position="196"/>
    </location>
</feature>
<keyword evidence="1" id="KW-0812">Transmembrane</keyword>
<feature type="domain" description="PARP catalytic" evidence="3">
    <location>
        <begin position="316"/>
        <end position="474"/>
    </location>
</feature>
<feature type="non-terminal residue" evidence="4">
    <location>
        <position position="1"/>
    </location>
</feature>
<dbReference type="InterPro" id="IPR012317">
    <property type="entry name" value="Poly(ADP-ribose)pol_cat_dom"/>
</dbReference>
<protein>
    <recommendedName>
        <fullName evidence="3">PARP catalytic domain-containing protein</fullName>
    </recommendedName>
</protein>
<sequence>MLNCRHITLLSIIYFILFKQSQQILENYDRQYQSNAIEETKEIIPQTVLVSNQDNRRGLIKLLSMYDETTLSFEIIVTTDGANIVRSTIQLKWHKRNVLTTPTYFLHVNTTFQIPYSCLDDSVCMDKIQTDLEQTPLHELNLYTESGFVRIAVEKPTVKGLKSSVDKPNRIGLIIGIVMTVLSVIVLAGVIGFFLVRECSKKKLDKQFQGDFNLPIARRHLKKTKHNYGRNVLSYELDPYTASHSSYVDTIKQWMGSLDPRVEIKTTEIVQNQDKFKHFRQQIEIVESRMNQLIYQPDFKGETNLEERHKVLQRLESLYKEVKSNRKANIIRVWHGTDANLLPQLLGEGFASLGILDDGWFGKGIYFSSSAEYASRYCWEKADPCLLMCYVLILNPFPVTTNDAPFDVKPRQFSFYGRGNYHTHQCHYIPVAPVSTKESNMDFRPPPNGTDNAIYDELVIFDSAFILPQVVVHLKPIPPLSLEETYATDVPPKKILKDLNQHCCLDIQSQFDSVSRNNQPEMNMIRLSAVKRNNGNDDDYRD</sequence>
<dbReference type="SUPFAM" id="SSF56399">
    <property type="entry name" value="ADP-ribosylation"/>
    <property type="match status" value="1"/>
</dbReference>
<comment type="caution">
    <text evidence="4">The sequence shown here is derived from an EMBL/GenBank/DDBJ whole genome shotgun (WGS) entry which is preliminary data.</text>
</comment>
<reference evidence="4" key="1">
    <citation type="submission" date="2021-02" db="EMBL/GenBank/DDBJ databases">
        <authorList>
            <person name="Nowell W R."/>
        </authorList>
    </citation>
    <scope>NUCLEOTIDE SEQUENCE</scope>
</reference>
<dbReference type="Proteomes" id="UP000663881">
    <property type="component" value="Unassembled WGS sequence"/>
</dbReference>
<evidence type="ECO:0000256" key="1">
    <source>
        <dbReference type="SAM" id="Phobius"/>
    </source>
</evidence>
<dbReference type="GO" id="GO:0003950">
    <property type="term" value="F:NAD+ poly-ADP-ribosyltransferase activity"/>
    <property type="evidence" value="ECO:0007669"/>
    <property type="project" value="InterPro"/>
</dbReference>
<dbReference type="AlphaFoldDB" id="A0A819K7H5"/>
<dbReference type="Pfam" id="PF00644">
    <property type="entry name" value="PARP"/>
    <property type="match status" value="1"/>
</dbReference>
<keyword evidence="1" id="KW-1133">Transmembrane helix</keyword>